<proteinExistence type="predicted"/>
<dbReference type="RefSeq" id="WP_032856571.1">
    <property type="nucleotide sequence ID" value="NZ_BMNU01000009.1"/>
</dbReference>
<gene>
    <name evidence="1" type="ORF">F1720_17120</name>
    <name evidence="2" type="ORF">SAMN04490181_4838</name>
</gene>
<reference evidence="2 3" key="1">
    <citation type="submission" date="2016-10" db="EMBL/GenBank/DDBJ databases">
        <authorList>
            <person name="Varghese N."/>
            <person name="Submissions S."/>
        </authorList>
    </citation>
    <scope>NUCLEOTIDE SEQUENCE [LARGE SCALE GENOMIC DNA]</scope>
    <source>
        <strain evidence="2 3">BS2771</strain>
    </source>
</reference>
<evidence type="ECO:0000313" key="1">
    <source>
        <dbReference type="EMBL" id="KAA2228931.1"/>
    </source>
</evidence>
<keyword evidence="3" id="KW-1185">Reference proteome</keyword>
<evidence type="ECO:0000313" key="2">
    <source>
        <dbReference type="EMBL" id="SDV10116.1"/>
    </source>
</evidence>
<name>A0A5B2UQG9_9PSED</name>
<dbReference type="EMBL" id="LT629800">
    <property type="protein sequence ID" value="SDV10116.1"/>
    <property type="molecule type" value="Genomic_DNA"/>
</dbReference>
<organism evidence="1 4">
    <name type="scientific">Pseudomonas brenneri</name>
    <dbReference type="NCBI Taxonomy" id="129817"/>
    <lineage>
        <taxon>Bacteria</taxon>
        <taxon>Pseudomonadati</taxon>
        <taxon>Pseudomonadota</taxon>
        <taxon>Gammaproteobacteria</taxon>
        <taxon>Pseudomonadales</taxon>
        <taxon>Pseudomonadaceae</taxon>
        <taxon>Pseudomonas</taxon>
    </lineage>
</organism>
<reference evidence="1 4" key="2">
    <citation type="submission" date="2019-09" db="EMBL/GenBank/DDBJ databases">
        <title>Draft genome sequence of Pseudomonas brenneri CCUG 51514(T).</title>
        <authorList>
            <person name="Tunovic T."/>
            <person name="Pineiro-Iglesias B."/>
            <person name="Unosson C."/>
            <person name="Inganas E."/>
            <person name="Ohlen M."/>
            <person name="Cardew S."/>
            <person name="Jensie-Markopoulos S."/>
            <person name="Salva-Serra F."/>
            <person name="Jaen-Luchoro D."/>
            <person name="Svensson-Stadler L."/>
            <person name="Chun J."/>
            <person name="Moore E."/>
        </authorList>
    </citation>
    <scope>NUCLEOTIDE SEQUENCE [LARGE SCALE GENOMIC DNA]</scope>
    <source>
        <strain evidence="1 4">CCUG 51514</strain>
    </source>
</reference>
<dbReference type="Proteomes" id="UP000325296">
    <property type="component" value="Unassembled WGS sequence"/>
</dbReference>
<dbReference type="Proteomes" id="UP000199620">
    <property type="component" value="Chromosome I"/>
</dbReference>
<protein>
    <submittedName>
        <fullName evidence="1">Uncharacterized protein</fullName>
    </submittedName>
</protein>
<accession>A0A5B2UQG9</accession>
<evidence type="ECO:0000313" key="3">
    <source>
        <dbReference type="Proteomes" id="UP000199620"/>
    </source>
</evidence>
<sequence>MTYIRPLAMLAAPTLPQAIKQGINAQAATHLQVDIAPYPDMGKGDLIELFWNNCFAASKRVSTADIGQPSSLRVPESFVQNGAARVHYRVMQVGRGPARSLITRVQVKTACPGGQPSVLCGEENQSLAPVDLPETIRRHGVNPSQIRRGVPLTIEPYLNMAAGDAITLRWGDARLDLPRIQANEVGQPVQVWVPSALILEAGDDARQEVTYCVIDRVGNNSRWAPARTVSIAQAHAHGSAGSLSVYQPRRPGSPCEPG</sequence>
<dbReference type="EMBL" id="VUOL01000009">
    <property type="protein sequence ID" value="KAA2228931.1"/>
    <property type="molecule type" value="Genomic_DNA"/>
</dbReference>
<evidence type="ECO:0000313" key="4">
    <source>
        <dbReference type="Proteomes" id="UP000325296"/>
    </source>
</evidence>
<dbReference type="OrthoDB" id="6986081at2"/>
<dbReference type="AlphaFoldDB" id="A0A5B2UQG9"/>